<accession>A0AAU7EAR4</accession>
<protein>
    <submittedName>
        <fullName evidence="1">BspA family leucine-rich repeat surface protein</fullName>
    </submittedName>
</protein>
<dbReference type="InterPro" id="IPR005046">
    <property type="entry name" value="DUF285"/>
</dbReference>
<dbReference type="RefSeq" id="WP_348519126.1">
    <property type="nucleotide sequence ID" value="NZ_CP155620.1"/>
</dbReference>
<name>A0AAU7EAR4_9BACT</name>
<reference evidence="1" key="1">
    <citation type="submission" date="2024-05" db="EMBL/GenBank/DDBJ databases">
        <title>Campylobacter coli isolated from environmental waters in Slovenia.</title>
        <authorList>
            <person name="Zautner A.E."/>
            <person name="Bunk B."/>
            <person name="Riedel T."/>
            <person name="Sproeer C."/>
        </authorList>
    </citation>
    <scope>NUCLEOTIDE SEQUENCE</scope>
    <source>
        <strain evidence="1">CCS1377</strain>
    </source>
</reference>
<evidence type="ECO:0000313" key="1">
    <source>
        <dbReference type="EMBL" id="XBJ30126.1"/>
    </source>
</evidence>
<organism evidence="1">
    <name type="scientific">Campylobacter sp. CCS1377</name>
    <dbReference type="NCBI Taxonomy" id="3158229"/>
    <lineage>
        <taxon>Bacteria</taxon>
        <taxon>Pseudomonadati</taxon>
        <taxon>Campylobacterota</taxon>
        <taxon>Epsilonproteobacteria</taxon>
        <taxon>Campylobacterales</taxon>
        <taxon>Campylobacteraceae</taxon>
        <taxon>Campylobacter</taxon>
    </lineage>
</organism>
<dbReference type="EMBL" id="CP155620">
    <property type="protein sequence ID" value="XBJ30126.1"/>
    <property type="molecule type" value="Genomic_DNA"/>
</dbReference>
<proteinExistence type="predicted"/>
<dbReference type="AlphaFoldDB" id="A0AAU7EAR4"/>
<dbReference type="Pfam" id="PF03382">
    <property type="entry name" value="DUF285"/>
    <property type="match status" value="1"/>
</dbReference>
<sequence length="64" mass="7571">MSLAFMFASKFNQNLDKWNVKNCENFNCMFALSGFKQDLRSWNIDLEQEDVFGEILRNEMKGLI</sequence>
<gene>
    <name evidence="1" type="ORF">AAH949_04685</name>
</gene>